<sequence length="788" mass="87216">MSRRLLFKNVTHGFKSKLITLAGASIVYGSYATQPALYNDSRRARSGHLVPTDEKLSRGSKPHSLDESLTKEDAPNLETKMNSAASSDEDVPLFDSNDNAAWAAFSSHFATARASISSIPWSSLGDRIAGAVLPDWAQALPGYIQKLQLELSAKQGSLANEIWQEALDGDINPEIDIEAGVRFSKELCNEEKDFRMRRKRQTTKALARYLNIPDSEIDPEDVPTIAMCGSGGGLRALVAGASSYLSTQEVGLFDCVTYTAGVSGSCWLQTLYYSSLGGQRHNRVVDHLRQRISTHIAYPPAALDLFTTAPTNKFLLSGCVEKLKADPTADFGLVDVYGLLLAARLLVPRGELSVNPYDLKISNQRAYLARGEHPMPIYTAVRHEIPLNTPKNDLDKSDAPESLKQKAKEEAWFQWFEFTPYEFWCEELEAGIPSFAVGRKFKNGRSILQNNGFGQPEVKVPLLMGIWGSAFCATLAHYYKEVRPLIKGLAGFGGIGDLLEERNDDLVKVHPIDPASVPNFAFGLDETKLSPTTPKSIFSSEHLELMDAGMSNNLPIYPLLRNGRDVDVLIAFDASADIKTENWLSVADGYAKQRGIKGWPIGAGWPTGDAPEDLTQAELGQAEAASPQQAAGKIADIREARRQQSETTSEKEAELGYCNVWIGTTMERQSDDEPPHSKRVQADADWKLMDPDAGIAVIYFPFLPNPKVAGVDPDTSEFMSTWNFVYTPDDIDKVVSLARANFEEGKEQTKRTIRAVYERKKAKRLEREGEVRISNMRRQLRESGDHFV</sequence>
<feature type="domain" description="PLA2c" evidence="8">
    <location>
        <begin position="173"/>
        <end position="788"/>
    </location>
</feature>
<evidence type="ECO:0000256" key="7">
    <source>
        <dbReference type="SAM" id="MobiDB-lite"/>
    </source>
</evidence>
<dbReference type="OrthoDB" id="6121437at2759"/>
<dbReference type="Pfam" id="PF01735">
    <property type="entry name" value="PLA2_B"/>
    <property type="match status" value="1"/>
</dbReference>
<dbReference type="GO" id="GO:0004622">
    <property type="term" value="F:phosphatidylcholine lysophospholipase activity"/>
    <property type="evidence" value="ECO:0007669"/>
    <property type="project" value="UniProtKB-EC"/>
</dbReference>
<evidence type="ECO:0000256" key="3">
    <source>
        <dbReference type="ARBA" id="ARBA00022963"/>
    </source>
</evidence>
<keyword evidence="4 5" id="KW-0443">Lipid metabolism</keyword>
<dbReference type="PANTHER" id="PTHR10728:SF40">
    <property type="entry name" value="PATATIN FAMILY PROTEIN"/>
    <property type="match status" value="1"/>
</dbReference>
<dbReference type="GO" id="GO:0004623">
    <property type="term" value="F:phospholipase A2 activity"/>
    <property type="evidence" value="ECO:0007669"/>
    <property type="project" value="TreeGrafter"/>
</dbReference>
<comment type="similarity">
    <text evidence="1 6">Belongs to the lysophospholipase family.</text>
</comment>
<keyword evidence="2 5" id="KW-0378">Hydrolase</keyword>
<dbReference type="SUPFAM" id="SSF52151">
    <property type="entry name" value="FabD/lysophospholipase-like"/>
    <property type="match status" value="1"/>
</dbReference>
<dbReference type="CDD" id="cd00147">
    <property type="entry name" value="cPLA2_like"/>
    <property type="match status" value="1"/>
</dbReference>
<dbReference type="PROSITE" id="PS51210">
    <property type="entry name" value="PLA2C"/>
    <property type="match status" value="1"/>
</dbReference>
<feature type="compositionally biased region" description="Basic and acidic residues" evidence="7">
    <location>
        <begin position="51"/>
        <end position="74"/>
    </location>
</feature>
<evidence type="ECO:0000256" key="5">
    <source>
        <dbReference type="PROSITE-ProRule" id="PRU00555"/>
    </source>
</evidence>
<evidence type="ECO:0000256" key="6">
    <source>
        <dbReference type="RuleBase" id="RU362103"/>
    </source>
</evidence>
<protein>
    <recommendedName>
        <fullName evidence="6">Lysophospholipase</fullName>
        <ecNumber evidence="6">3.1.1.5</ecNumber>
    </recommendedName>
</protein>
<dbReference type="GO" id="GO:0046475">
    <property type="term" value="P:glycerophospholipid catabolic process"/>
    <property type="evidence" value="ECO:0007669"/>
    <property type="project" value="TreeGrafter"/>
</dbReference>
<evidence type="ECO:0000256" key="4">
    <source>
        <dbReference type="ARBA" id="ARBA00023098"/>
    </source>
</evidence>
<reference evidence="9" key="1">
    <citation type="submission" date="2021-03" db="EMBL/GenBank/DDBJ databases">
        <authorList>
            <person name="Tagirdzhanova G."/>
        </authorList>
    </citation>
    <scope>NUCLEOTIDE SEQUENCE</scope>
</reference>
<evidence type="ECO:0000313" key="9">
    <source>
        <dbReference type="EMBL" id="CAF9933803.1"/>
    </source>
</evidence>
<evidence type="ECO:0000313" key="10">
    <source>
        <dbReference type="Proteomes" id="UP000664521"/>
    </source>
</evidence>
<keyword evidence="3 5" id="KW-0442">Lipid degradation</keyword>
<dbReference type="PANTHER" id="PTHR10728">
    <property type="entry name" value="CYTOSOLIC PHOSPHOLIPASE A2"/>
    <property type="match status" value="1"/>
</dbReference>
<name>A0A8H3IV85_9LECA</name>
<dbReference type="InterPro" id="IPR002642">
    <property type="entry name" value="LysoPLipase_cat_dom"/>
</dbReference>
<evidence type="ECO:0000259" key="8">
    <source>
        <dbReference type="PROSITE" id="PS51210"/>
    </source>
</evidence>
<keyword evidence="10" id="KW-1185">Reference proteome</keyword>
<organism evidence="9 10">
    <name type="scientific">Heterodermia speciosa</name>
    <dbReference type="NCBI Taxonomy" id="116794"/>
    <lineage>
        <taxon>Eukaryota</taxon>
        <taxon>Fungi</taxon>
        <taxon>Dikarya</taxon>
        <taxon>Ascomycota</taxon>
        <taxon>Pezizomycotina</taxon>
        <taxon>Lecanoromycetes</taxon>
        <taxon>OSLEUM clade</taxon>
        <taxon>Lecanoromycetidae</taxon>
        <taxon>Caliciales</taxon>
        <taxon>Physciaceae</taxon>
        <taxon>Heterodermia</taxon>
    </lineage>
</organism>
<dbReference type="EMBL" id="CAJPDS010000070">
    <property type="protein sequence ID" value="CAF9933803.1"/>
    <property type="molecule type" value="Genomic_DNA"/>
</dbReference>
<dbReference type="InterPro" id="IPR016035">
    <property type="entry name" value="Acyl_Trfase/lysoPLipase"/>
</dbReference>
<dbReference type="EC" id="3.1.1.5" evidence="6"/>
<feature type="region of interest" description="Disordered" evidence="7">
    <location>
        <begin position="48"/>
        <end position="90"/>
    </location>
</feature>
<proteinExistence type="inferred from homology"/>
<evidence type="ECO:0000256" key="1">
    <source>
        <dbReference type="ARBA" id="ARBA00008780"/>
    </source>
</evidence>
<dbReference type="SMART" id="SM00022">
    <property type="entry name" value="PLAc"/>
    <property type="match status" value="1"/>
</dbReference>
<comment type="caution">
    <text evidence="9">The sequence shown here is derived from an EMBL/GenBank/DDBJ whole genome shotgun (WGS) entry which is preliminary data.</text>
</comment>
<dbReference type="Proteomes" id="UP000664521">
    <property type="component" value="Unassembled WGS sequence"/>
</dbReference>
<gene>
    <name evidence="9" type="ORF">HETSPECPRED_009005</name>
</gene>
<dbReference type="Gene3D" id="3.40.1090.10">
    <property type="entry name" value="Cytosolic phospholipase A2 catalytic domain"/>
    <property type="match status" value="2"/>
</dbReference>
<accession>A0A8H3IV85</accession>
<dbReference type="AlphaFoldDB" id="A0A8H3IV85"/>
<evidence type="ECO:0000256" key="2">
    <source>
        <dbReference type="ARBA" id="ARBA00022801"/>
    </source>
</evidence>
<comment type="catalytic activity">
    <reaction evidence="6">
        <text>a 1-acyl-sn-glycero-3-phosphocholine + H2O = sn-glycerol 3-phosphocholine + a fatty acid + H(+)</text>
        <dbReference type="Rhea" id="RHEA:15177"/>
        <dbReference type="ChEBI" id="CHEBI:15377"/>
        <dbReference type="ChEBI" id="CHEBI:15378"/>
        <dbReference type="ChEBI" id="CHEBI:16870"/>
        <dbReference type="ChEBI" id="CHEBI:28868"/>
        <dbReference type="ChEBI" id="CHEBI:58168"/>
        <dbReference type="EC" id="3.1.1.5"/>
    </reaction>
</comment>
<dbReference type="GO" id="GO:0005829">
    <property type="term" value="C:cytosol"/>
    <property type="evidence" value="ECO:0007669"/>
    <property type="project" value="TreeGrafter"/>
</dbReference>